<keyword evidence="1" id="KW-0812">Transmembrane</keyword>
<dbReference type="KEGG" id="ssyi:EKG83_27020"/>
<organism evidence="2 3">
    <name type="scientific">Saccharothrix syringae</name>
    <name type="common">Nocardiopsis syringae</name>
    <dbReference type="NCBI Taxonomy" id="103733"/>
    <lineage>
        <taxon>Bacteria</taxon>
        <taxon>Bacillati</taxon>
        <taxon>Actinomycetota</taxon>
        <taxon>Actinomycetes</taxon>
        <taxon>Pseudonocardiales</taxon>
        <taxon>Pseudonocardiaceae</taxon>
        <taxon>Saccharothrix</taxon>
    </lineage>
</organism>
<keyword evidence="1" id="KW-1133">Transmembrane helix</keyword>
<reference evidence="3" key="1">
    <citation type="journal article" date="2021" name="Curr. Microbiol.">
        <title>Complete genome of nocamycin-producing strain Saccharothrix syringae NRRL B-16468 reveals the biosynthetic potential for secondary metabolites.</title>
        <authorList>
            <person name="Mo X."/>
            <person name="Yang S."/>
        </authorList>
    </citation>
    <scope>NUCLEOTIDE SEQUENCE [LARGE SCALE GENOMIC DNA]</scope>
    <source>
        <strain evidence="3">ATCC 51364 / DSM 43886 / JCM 6844 / KCTC 9398 / NBRC 14523 / NRRL B-16468 / INA 2240</strain>
    </source>
</reference>
<keyword evidence="3" id="KW-1185">Reference proteome</keyword>
<feature type="transmembrane region" description="Helical" evidence="1">
    <location>
        <begin position="16"/>
        <end position="38"/>
    </location>
</feature>
<dbReference type="RefSeq" id="WP_033435542.1">
    <property type="nucleotide sequence ID" value="NZ_CP034550.1"/>
</dbReference>
<dbReference type="EMBL" id="CP034550">
    <property type="protein sequence ID" value="QFZ20572.1"/>
    <property type="molecule type" value="Genomic_DNA"/>
</dbReference>
<evidence type="ECO:0000256" key="1">
    <source>
        <dbReference type="SAM" id="Phobius"/>
    </source>
</evidence>
<evidence type="ECO:0000313" key="3">
    <source>
        <dbReference type="Proteomes" id="UP000325787"/>
    </source>
</evidence>
<dbReference type="AlphaFoldDB" id="A0A5Q0H4B1"/>
<dbReference type="Proteomes" id="UP000325787">
    <property type="component" value="Chromosome"/>
</dbReference>
<accession>A0A5Q0H4B1</accession>
<keyword evidence="1" id="KW-0472">Membrane</keyword>
<proteinExistence type="predicted"/>
<dbReference type="OrthoDB" id="9953614at2"/>
<gene>
    <name evidence="2" type="ORF">EKG83_27020</name>
</gene>
<protein>
    <submittedName>
        <fullName evidence="2">Uncharacterized protein</fullName>
    </submittedName>
</protein>
<name>A0A5Q0H4B1_SACSY</name>
<evidence type="ECO:0000313" key="2">
    <source>
        <dbReference type="EMBL" id="QFZ20572.1"/>
    </source>
</evidence>
<sequence>MIAVASAAPAITRRRAGWFALAVSLAASVSLVVIAVAWPEAPPSAGAVPLNVADPESVALAFTQRHQAHDPGACSLATPRWRAQLGRRMNCLPIEQRPRPEVQVLSASREAESAVVVIAVRSHDQTPCQVTVTLALVEDRWLVDSTTPTPVEAR</sequence>